<dbReference type="SMART" id="SM00448">
    <property type="entry name" value="REC"/>
    <property type="match status" value="1"/>
</dbReference>
<feature type="domain" description="OmpR/PhoB-type" evidence="7">
    <location>
        <begin position="132"/>
        <end position="239"/>
    </location>
</feature>
<dbReference type="Gene3D" id="3.40.50.2300">
    <property type="match status" value="1"/>
</dbReference>
<dbReference type="GO" id="GO:0006355">
    <property type="term" value="P:regulation of DNA-templated transcription"/>
    <property type="evidence" value="ECO:0007669"/>
    <property type="project" value="InterPro"/>
</dbReference>
<dbReference type="Pfam" id="PF00072">
    <property type="entry name" value="Response_reg"/>
    <property type="match status" value="1"/>
</dbReference>
<dbReference type="PROSITE" id="PS51755">
    <property type="entry name" value="OMPR_PHOB"/>
    <property type="match status" value="1"/>
</dbReference>
<sequence>MRIAILEDDPNQLSHLVRTLEQLLTIGETNVTCITFSNGSTLQQALRRESFDLLVLDWNVPGLAGVELLQWLRKWQTDKVPVLMLSSRASEHDVVQALNLGADDYIVKPFRPLELRARVQRLMARRVPLAPSDGERFGRWEFERVSQSVLIHPAPGDDAAPQRHALTDREFKLALTLFQHMGDTVSRAHLLESAGYSNEELPSRTLDSHIYRLRSKLGLEAESGLSLRTVYGRGYRLEATQHAPQADS</sequence>
<dbReference type="PROSITE" id="PS50110">
    <property type="entry name" value="RESPONSE_REGULATORY"/>
    <property type="match status" value="1"/>
</dbReference>
<evidence type="ECO:0000313" key="9">
    <source>
        <dbReference type="EMBL" id="MDP9923634.1"/>
    </source>
</evidence>
<evidence type="ECO:0000256" key="1">
    <source>
        <dbReference type="ARBA" id="ARBA00022553"/>
    </source>
</evidence>
<gene>
    <name evidence="8" type="ORF">CKY39_14685</name>
    <name evidence="9" type="ORF">J2W25_002657</name>
</gene>
<evidence type="ECO:0000256" key="3">
    <source>
        <dbReference type="ARBA" id="ARBA00023125"/>
    </source>
</evidence>
<dbReference type="EMBL" id="CP023284">
    <property type="protein sequence ID" value="ATA54329.1"/>
    <property type="molecule type" value="Genomic_DNA"/>
</dbReference>
<evidence type="ECO:0000256" key="2">
    <source>
        <dbReference type="ARBA" id="ARBA00023012"/>
    </source>
</evidence>
<feature type="DNA-binding region" description="OmpR/PhoB-type" evidence="5">
    <location>
        <begin position="132"/>
        <end position="239"/>
    </location>
</feature>
<protein>
    <submittedName>
        <fullName evidence="9">DNA-binding response OmpR family regulator</fullName>
    </submittedName>
    <submittedName>
        <fullName evidence="8">DNA-binding response regulator</fullName>
    </submittedName>
</protein>
<keyword evidence="3 5" id="KW-0238">DNA-binding</keyword>
<dbReference type="PANTHER" id="PTHR48111:SF40">
    <property type="entry name" value="PHOSPHATE REGULON TRANSCRIPTIONAL REGULATORY PROTEIN PHOB"/>
    <property type="match status" value="1"/>
</dbReference>
<dbReference type="InterPro" id="IPR036388">
    <property type="entry name" value="WH-like_DNA-bd_sf"/>
</dbReference>
<dbReference type="InterPro" id="IPR011006">
    <property type="entry name" value="CheY-like_superfamily"/>
</dbReference>
<proteinExistence type="predicted"/>
<keyword evidence="2" id="KW-0902">Two-component regulatory system</keyword>
<dbReference type="PANTHER" id="PTHR48111">
    <property type="entry name" value="REGULATOR OF RPOS"/>
    <property type="match status" value="1"/>
</dbReference>
<accession>A0A250DK46</accession>
<dbReference type="InterPro" id="IPR016032">
    <property type="entry name" value="Sig_transdc_resp-reg_C-effctor"/>
</dbReference>
<organism evidence="8 10">
    <name type="scientific">Variovorax boronicumulans</name>
    <dbReference type="NCBI Taxonomy" id="436515"/>
    <lineage>
        <taxon>Bacteria</taxon>
        <taxon>Pseudomonadati</taxon>
        <taxon>Pseudomonadota</taxon>
        <taxon>Betaproteobacteria</taxon>
        <taxon>Burkholderiales</taxon>
        <taxon>Comamonadaceae</taxon>
        <taxon>Variovorax</taxon>
    </lineage>
</organism>
<dbReference type="SMART" id="SM00862">
    <property type="entry name" value="Trans_reg_C"/>
    <property type="match status" value="1"/>
</dbReference>
<dbReference type="EMBL" id="JAUSRR010000004">
    <property type="protein sequence ID" value="MDP9923634.1"/>
    <property type="molecule type" value="Genomic_DNA"/>
</dbReference>
<dbReference type="SUPFAM" id="SSF46894">
    <property type="entry name" value="C-terminal effector domain of the bipartite response regulators"/>
    <property type="match status" value="1"/>
</dbReference>
<dbReference type="GO" id="GO:0000156">
    <property type="term" value="F:phosphorelay response regulator activity"/>
    <property type="evidence" value="ECO:0007669"/>
    <property type="project" value="TreeGrafter"/>
</dbReference>
<dbReference type="Proteomes" id="UP000217154">
    <property type="component" value="Chromosome"/>
</dbReference>
<dbReference type="GO" id="GO:0032993">
    <property type="term" value="C:protein-DNA complex"/>
    <property type="evidence" value="ECO:0007669"/>
    <property type="project" value="TreeGrafter"/>
</dbReference>
<dbReference type="KEGG" id="vbo:CKY39_14685"/>
<evidence type="ECO:0000256" key="5">
    <source>
        <dbReference type="PROSITE-ProRule" id="PRU01091"/>
    </source>
</evidence>
<evidence type="ECO:0000259" key="7">
    <source>
        <dbReference type="PROSITE" id="PS51755"/>
    </source>
</evidence>
<dbReference type="GO" id="GO:0000976">
    <property type="term" value="F:transcription cis-regulatory region binding"/>
    <property type="evidence" value="ECO:0007669"/>
    <property type="project" value="TreeGrafter"/>
</dbReference>
<dbReference type="RefSeq" id="WP_062474555.1">
    <property type="nucleotide sequence ID" value="NZ_BKDI01000001.1"/>
</dbReference>
<reference evidence="8 10" key="1">
    <citation type="submission" date="2017-09" db="EMBL/GenBank/DDBJ databases">
        <title>The diverse metabolic capabilities of V. boronicumulans make it an excellent choice for continued studies on novel biodegradation.</title>
        <authorList>
            <person name="Sun S."/>
        </authorList>
    </citation>
    <scope>NUCLEOTIDE SEQUENCE [LARGE SCALE GENOMIC DNA]</scope>
    <source>
        <strain evidence="8 10">J1</strain>
    </source>
</reference>
<feature type="modified residue" description="4-aspartylphosphate" evidence="4">
    <location>
        <position position="57"/>
    </location>
</feature>
<keyword evidence="1 4" id="KW-0597">Phosphoprotein</keyword>
<evidence type="ECO:0000313" key="8">
    <source>
        <dbReference type="EMBL" id="ATA54329.1"/>
    </source>
</evidence>
<evidence type="ECO:0000313" key="10">
    <source>
        <dbReference type="Proteomes" id="UP000217154"/>
    </source>
</evidence>
<dbReference type="Proteomes" id="UP001244295">
    <property type="component" value="Unassembled WGS sequence"/>
</dbReference>
<dbReference type="SUPFAM" id="SSF52172">
    <property type="entry name" value="CheY-like"/>
    <property type="match status" value="1"/>
</dbReference>
<name>A0A250DK46_9BURK</name>
<dbReference type="CDD" id="cd17574">
    <property type="entry name" value="REC_OmpR"/>
    <property type="match status" value="1"/>
</dbReference>
<dbReference type="Gene3D" id="1.10.10.10">
    <property type="entry name" value="Winged helix-like DNA-binding domain superfamily/Winged helix DNA-binding domain"/>
    <property type="match status" value="1"/>
</dbReference>
<dbReference type="AlphaFoldDB" id="A0A250DK46"/>
<feature type="domain" description="Response regulatory" evidence="6">
    <location>
        <begin position="2"/>
        <end position="123"/>
    </location>
</feature>
<dbReference type="Pfam" id="PF00486">
    <property type="entry name" value="Trans_reg_C"/>
    <property type="match status" value="1"/>
</dbReference>
<reference evidence="9" key="2">
    <citation type="submission" date="2023-07" db="EMBL/GenBank/DDBJ databases">
        <title>Sorghum-associated microbial communities from plants grown in Nebraska, USA.</title>
        <authorList>
            <person name="Schachtman D."/>
        </authorList>
    </citation>
    <scope>NUCLEOTIDE SEQUENCE</scope>
    <source>
        <strain evidence="9">DS2795</strain>
    </source>
</reference>
<evidence type="ECO:0000259" key="6">
    <source>
        <dbReference type="PROSITE" id="PS50110"/>
    </source>
</evidence>
<evidence type="ECO:0000256" key="4">
    <source>
        <dbReference type="PROSITE-ProRule" id="PRU00169"/>
    </source>
</evidence>
<dbReference type="InterPro" id="IPR001867">
    <property type="entry name" value="OmpR/PhoB-type_DNA-bd"/>
</dbReference>
<dbReference type="InterPro" id="IPR001789">
    <property type="entry name" value="Sig_transdc_resp-reg_receiver"/>
</dbReference>
<dbReference type="InterPro" id="IPR039420">
    <property type="entry name" value="WalR-like"/>
</dbReference>
<dbReference type="GO" id="GO:0005829">
    <property type="term" value="C:cytosol"/>
    <property type="evidence" value="ECO:0007669"/>
    <property type="project" value="TreeGrafter"/>
</dbReference>
<dbReference type="CDD" id="cd00383">
    <property type="entry name" value="trans_reg_C"/>
    <property type="match status" value="1"/>
</dbReference>